<sequence>MAASEARNKVLAKLNAIADVEIDDKGKFKYILIRIKDSNDDSVSKCIVRGYRRADYHADILEEVQPRIEALGLVAVCLGGGRIDHQPGSNSIMVYGYSMGFGRADHQETVRILQANYPSYNISWSNDGY</sequence>
<evidence type="ECO:0000256" key="2">
    <source>
        <dbReference type="ARBA" id="ARBA00010971"/>
    </source>
</evidence>
<protein>
    <recommendedName>
        <fullName evidence="9">14 kDa phosphohistidine phosphatase</fullName>
    </recommendedName>
</protein>
<keyword evidence="8" id="KW-1185">Reference proteome</keyword>
<dbReference type="OMA" id="VRGYSWA"/>
<dbReference type="GO" id="GO:0005829">
    <property type="term" value="C:cytosol"/>
    <property type="evidence" value="ECO:0007669"/>
    <property type="project" value="TreeGrafter"/>
</dbReference>
<dbReference type="Proteomes" id="UP000887567">
    <property type="component" value="Unplaced"/>
</dbReference>
<evidence type="ECO:0000256" key="3">
    <source>
        <dbReference type="ARBA" id="ARBA00022782"/>
    </source>
</evidence>
<dbReference type="GO" id="GO:0030154">
    <property type="term" value="P:cell differentiation"/>
    <property type="evidence" value="ECO:0007669"/>
    <property type="project" value="UniProtKB-KW"/>
</dbReference>
<organism evidence="7 8">
    <name type="scientific">Exaiptasia diaphana</name>
    <name type="common">Tropical sea anemone</name>
    <name type="synonym">Aiptasia pulchella</name>
    <dbReference type="NCBI Taxonomy" id="2652724"/>
    <lineage>
        <taxon>Eukaryota</taxon>
        <taxon>Metazoa</taxon>
        <taxon>Cnidaria</taxon>
        <taxon>Anthozoa</taxon>
        <taxon>Hexacorallia</taxon>
        <taxon>Actiniaria</taxon>
        <taxon>Aiptasiidae</taxon>
        <taxon>Exaiptasia</taxon>
    </lineage>
</organism>
<keyword evidence="3" id="KW-0221">Differentiation</keyword>
<evidence type="ECO:0008006" key="9">
    <source>
        <dbReference type="Google" id="ProtNLM"/>
    </source>
</evidence>
<evidence type="ECO:0000313" key="8">
    <source>
        <dbReference type="Proteomes" id="UP000887567"/>
    </source>
</evidence>
<proteinExistence type="inferred from homology"/>
<dbReference type="InterPro" id="IPR007702">
    <property type="entry name" value="Janus"/>
</dbReference>
<name>A0A913Y1F5_EXADI</name>
<dbReference type="RefSeq" id="XP_020912571.1">
    <property type="nucleotide sequence ID" value="XM_021056912.2"/>
</dbReference>
<dbReference type="EnsemblMetazoa" id="XM_021056912.2">
    <property type="protein sequence ID" value="XP_020912571.1"/>
    <property type="gene ID" value="LOC110250310"/>
</dbReference>
<keyword evidence="4" id="KW-0726">Sexual differentiation</keyword>
<dbReference type="PANTHER" id="PTHR12258:SF5">
    <property type="entry name" value="BCDNA.GH02250-RELATED"/>
    <property type="match status" value="1"/>
</dbReference>
<evidence type="ECO:0000256" key="6">
    <source>
        <dbReference type="PIRSR" id="PIRSR607702-2"/>
    </source>
</evidence>
<dbReference type="Gene3D" id="3.50.20.20">
    <property type="entry name" value="Janus/Ocnus"/>
    <property type="match status" value="1"/>
</dbReference>
<accession>A0A913Y1F5</accession>
<dbReference type="PANTHER" id="PTHR12258">
    <property type="entry name" value="JANUS-A/JANUS-B"/>
    <property type="match status" value="1"/>
</dbReference>
<dbReference type="KEGG" id="epa:110250310"/>
<comment type="function">
    <text evidence="1">JanA and janB regulate somatic sex differentiation.</text>
</comment>
<dbReference type="FunFam" id="3.50.20.20:FF:000001">
    <property type="entry name" value="14 kDa phosphohistidine phosphatase"/>
    <property type="match status" value="1"/>
</dbReference>
<reference evidence="7" key="1">
    <citation type="submission" date="2022-11" db="UniProtKB">
        <authorList>
            <consortium name="EnsemblMetazoa"/>
        </authorList>
    </citation>
    <scope>IDENTIFICATION</scope>
</reference>
<evidence type="ECO:0000256" key="5">
    <source>
        <dbReference type="PIRSR" id="PIRSR607702-1"/>
    </source>
</evidence>
<dbReference type="GO" id="GO:0101006">
    <property type="term" value="F:protein histidine phosphatase activity"/>
    <property type="evidence" value="ECO:0007669"/>
    <property type="project" value="TreeGrafter"/>
</dbReference>
<dbReference type="InterPro" id="IPR038596">
    <property type="entry name" value="Janus_sf"/>
</dbReference>
<dbReference type="GeneID" id="110250310"/>
<feature type="binding site" evidence="6">
    <location>
        <position position="29"/>
    </location>
    <ligand>
        <name>substrate</name>
    </ligand>
</feature>
<comment type="similarity">
    <text evidence="2">Belongs to the janus family.</text>
</comment>
<dbReference type="GO" id="GO:0007548">
    <property type="term" value="P:sex differentiation"/>
    <property type="evidence" value="ECO:0007669"/>
    <property type="project" value="UniProtKB-KW"/>
</dbReference>
<evidence type="ECO:0000256" key="1">
    <source>
        <dbReference type="ARBA" id="ARBA00002508"/>
    </source>
</evidence>
<dbReference type="OrthoDB" id="10249612at2759"/>
<evidence type="ECO:0000256" key="4">
    <source>
        <dbReference type="ARBA" id="ARBA00022928"/>
    </source>
</evidence>
<evidence type="ECO:0000313" key="7">
    <source>
        <dbReference type="EnsemblMetazoa" id="XP_020912571.1"/>
    </source>
</evidence>
<dbReference type="AlphaFoldDB" id="A0A913Y1F5"/>
<dbReference type="Pfam" id="PF05005">
    <property type="entry name" value="Ocnus"/>
    <property type="match status" value="1"/>
</dbReference>
<feature type="active site" description="Proton acceptor" evidence="5">
    <location>
        <position position="57"/>
    </location>
</feature>
<dbReference type="SUPFAM" id="SSF143724">
    <property type="entry name" value="PHP14-like"/>
    <property type="match status" value="1"/>
</dbReference>